<name>E6QUS3_9ZZZZ</name>
<dbReference type="EMBL" id="CABR01000115">
    <property type="protein sequence ID" value="CBI10996.1"/>
    <property type="molecule type" value="Genomic_DNA"/>
</dbReference>
<comment type="caution">
    <text evidence="1">The sequence shown here is derived from an EMBL/GenBank/DDBJ whole genome shotgun (WGS) entry which is preliminary data.</text>
</comment>
<evidence type="ECO:0000313" key="1">
    <source>
        <dbReference type="EMBL" id="CBI10996.1"/>
    </source>
</evidence>
<organism evidence="1">
    <name type="scientific">mine drainage metagenome</name>
    <dbReference type="NCBI Taxonomy" id="410659"/>
    <lineage>
        <taxon>unclassified sequences</taxon>
        <taxon>metagenomes</taxon>
        <taxon>ecological metagenomes</taxon>
    </lineage>
</organism>
<dbReference type="AlphaFoldDB" id="E6QUS3"/>
<reference evidence="1" key="1">
    <citation type="submission" date="2009-10" db="EMBL/GenBank/DDBJ databases">
        <title>Diversity of trophic interactions inside an arsenic-rich microbial ecosystem.</title>
        <authorList>
            <person name="Bertin P.N."/>
            <person name="Heinrich-Salmeron A."/>
            <person name="Pelletier E."/>
            <person name="Goulhen-Chollet F."/>
            <person name="Arsene-Ploetze F."/>
            <person name="Gallien S."/>
            <person name="Calteau A."/>
            <person name="Vallenet D."/>
            <person name="Casiot C."/>
            <person name="Chane-Woon-Ming B."/>
            <person name="Giloteaux L."/>
            <person name="Barakat M."/>
            <person name="Bonnefoy V."/>
            <person name="Bruneel O."/>
            <person name="Chandler M."/>
            <person name="Cleiss J."/>
            <person name="Duran R."/>
            <person name="Elbaz-Poulichet F."/>
            <person name="Fonknechten N."/>
            <person name="Lauga B."/>
            <person name="Mornico D."/>
            <person name="Ortet P."/>
            <person name="Schaeffer C."/>
            <person name="Siguier P."/>
            <person name="Alexander Thil Smith A."/>
            <person name="Van Dorsselaer A."/>
            <person name="Weissenbach J."/>
            <person name="Medigue C."/>
            <person name="Le Paslier D."/>
        </authorList>
    </citation>
    <scope>NUCLEOTIDE SEQUENCE</scope>
</reference>
<gene>
    <name evidence="1" type="ORF">CARN7_1800</name>
</gene>
<proteinExistence type="predicted"/>
<sequence length="70" mass="7909">MPGHDRPESVVTIGRNTHKRFYSVLICHKVENLARCLTPEASKYLKDGITLEQLDAQAVKMSGNTALLWR</sequence>
<protein>
    <submittedName>
        <fullName evidence="1">Uncharacterized protein</fullName>
    </submittedName>
</protein>
<accession>E6QUS3</accession>